<dbReference type="GO" id="GO:0004300">
    <property type="term" value="F:enoyl-CoA hydratase activity"/>
    <property type="evidence" value="ECO:0007669"/>
    <property type="project" value="TreeGrafter"/>
</dbReference>
<dbReference type="CDD" id="cd06558">
    <property type="entry name" value="crotonase-like"/>
    <property type="match status" value="1"/>
</dbReference>
<keyword evidence="6" id="KW-0520">NAD</keyword>
<dbReference type="FunFam" id="3.40.50.720:FF:000009">
    <property type="entry name" value="Fatty oxidation complex, alpha subunit"/>
    <property type="match status" value="1"/>
</dbReference>
<keyword evidence="14" id="KW-1185">Reference proteome</keyword>
<proteinExistence type="inferred from homology"/>
<dbReference type="RefSeq" id="WP_004359363.1">
    <property type="nucleotide sequence ID" value="NZ_AMXF01000033.1"/>
</dbReference>
<comment type="caution">
    <text evidence="13">The sequence shown here is derived from an EMBL/GenBank/DDBJ whole genome shotgun (WGS) entry which is preliminary data.</text>
</comment>
<evidence type="ECO:0000256" key="9">
    <source>
        <dbReference type="ARBA" id="ARBA00023268"/>
    </source>
</evidence>
<dbReference type="InterPro" id="IPR036291">
    <property type="entry name" value="NAD(P)-bd_dom_sf"/>
</dbReference>
<evidence type="ECO:0000256" key="7">
    <source>
        <dbReference type="ARBA" id="ARBA00023098"/>
    </source>
</evidence>
<keyword evidence="7" id="KW-0443">Lipid metabolism</keyword>
<dbReference type="GO" id="GO:0016509">
    <property type="term" value="F:long-chain (3S)-3-hydroxyacyl-CoA dehydrogenase (NAD+) activity"/>
    <property type="evidence" value="ECO:0007669"/>
    <property type="project" value="TreeGrafter"/>
</dbReference>
<dbReference type="Pfam" id="PF00378">
    <property type="entry name" value="ECH_1"/>
    <property type="match status" value="1"/>
</dbReference>
<evidence type="ECO:0000259" key="11">
    <source>
        <dbReference type="Pfam" id="PF00725"/>
    </source>
</evidence>
<dbReference type="EMBL" id="AMXF01000033">
    <property type="protein sequence ID" value="ENO97760.1"/>
    <property type="molecule type" value="Genomic_DNA"/>
</dbReference>
<dbReference type="SUPFAM" id="SSF48179">
    <property type="entry name" value="6-phosphogluconate dehydrogenase C-terminal domain-like"/>
    <property type="match status" value="2"/>
</dbReference>
<accession>N6Z1L0</accession>
<dbReference type="Proteomes" id="UP000013047">
    <property type="component" value="Unassembled WGS sequence"/>
</dbReference>
<keyword evidence="4" id="KW-0442">Lipid degradation</keyword>
<evidence type="ECO:0000313" key="14">
    <source>
        <dbReference type="Proteomes" id="UP000013047"/>
    </source>
</evidence>
<evidence type="ECO:0000256" key="10">
    <source>
        <dbReference type="ARBA" id="ARBA00049556"/>
    </source>
</evidence>
<dbReference type="PANTHER" id="PTHR43612">
    <property type="entry name" value="TRIFUNCTIONAL ENZYME SUBUNIT ALPHA"/>
    <property type="match status" value="1"/>
</dbReference>
<dbReference type="InterPro" id="IPR008927">
    <property type="entry name" value="6-PGluconate_DH-like_C_sf"/>
</dbReference>
<evidence type="ECO:0000313" key="13">
    <source>
        <dbReference type="EMBL" id="ENO97760.1"/>
    </source>
</evidence>
<keyword evidence="8" id="KW-0456">Lyase</keyword>
<comment type="similarity">
    <text evidence="2">In the central section; belongs to the 3-hydroxyacyl-CoA dehydrogenase family.</text>
</comment>
<evidence type="ECO:0000256" key="1">
    <source>
        <dbReference type="ARBA" id="ARBA00005005"/>
    </source>
</evidence>
<dbReference type="InterPro" id="IPR006176">
    <property type="entry name" value="3-OHacyl-CoA_DH_NAD-bd"/>
</dbReference>
<evidence type="ECO:0000256" key="2">
    <source>
        <dbReference type="ARBA" id="ARBA00007005"/>
    </source>
</evidence>
<comment type="pathway">
    <text evidence="1">Lipid metabolism; fatty acid beta-oxidation.</text>
</comment>
<evidence type="ECO:0000256" key="3">
    <source>
        <dbReference type="ARBA" id="ARBA00022832"/>
    </source>
</evidence>
<name>N6Z1L0_9RHOO</name>
<keyword evidence="9" id="KW-0511">Multifunctional enzyme</keyword>
<sequence>MSANMQQDWKHWRLRREDTGLAWLDLDKADASTNVLSSEVMSEFARVLDALDAAPPKALVIASAKPAGFIAGADIEEFSRLDSVLAARMLVERGWLLFKRLAEVRYPTLALIRGHCMGGGLELALACRHRIVVDEPGTKLALPEVMLGIVPGWGGMLRLPALIGPAAALDLMLTGKSVDAKKAKRLGLADDCVPARVMESAARIVALGGKPAGKLPAKERATRWAMNGPLRKRVADKARAQAACKVSRANYPAPFAIVDIWEKYAGNALDVPASDPSSLDAIFSSPTARNLVRVFHLQERLKAFGKDSDFAPRHVHVVGAGVMGGDIAAVCALRGMTVTLQDQSVERIAPAIARAAKLFERRHKGDAKQVRFTLDRLIPDPKGEGAARADLIIEAIFENLDVKRSLFAELEARARPDAVLATNTSSLRLEDIATALKDPSRLVGIHFFNPVPMLPLVEVVQGEATDAEVLRRATGFVRRIDKLPLPVQSAPGFLVNAVLGPYMLEALRCVEEGIAPETVDAALVEFGMPMGPVELVDTVGLDIAVAAGKVLAGEGAEPPARLLKLVAEGKLGRKSGEGYYRWVEGKALKGAGKEAAPEGLLARLLSQLPGRRSPDARPPPPIPPGLAERVLAPLLAATQRCVAQGVVADADLADAGVIFGTGFAPHTGGPLHHAGSLVRHT</sequence>
<reference evidence="13 14" key="1">
    <citation type="submission" date="2012-09" db="EMBL/GenBank/DDBJ databases">
        <title>Draft Genome Sequences of 6 Strains from Genus Thauera.</title>
        <authorList>
            <person name="Liu B."/>
            <person name="Shapleigh J.P."/>
            <person name="Frostegard A.H."/>
        </authorList>
    </citation>
    <scope>NUCLEOTIDE SEQUENCE [LARGE SCALE GENOMIC DNA]</scope>
    <source>
        <strain evidence="13 14">B4P</strain>
    </source>
</reference>
<keyword evidence="3" id="KW-0276">Fatty acid metabolism</keyword>
<feature type="domain" description="3-hydroxyacyl-CoA dehydrogenase C-terminal" evidence="11">
    <location>
        <begin position="492"/>
        <end position="582"/>
    </location>
</feature>
<dbReference type="InterPro" id="IPR050136">
    <property type="entry name" value="FA_oxidation_alpha_subunit"/>
</dbReference>
<evidence type="ECO:0000256" key="5">
    <source>
        <dbReference type="ARBA" id="ARBA00023002"/>
    </source>
</evidence>
<dbReference type="Gene3D" id="1.10.1040.50">
    <property type="match status" value="1"/>
</dbReference>
<dbReference type="OrthoDB" id="5287258at2"/>
<comment type="catalytic activity">
    <reaction evidence="10">
        <text>a (3S)-3-hydroxyacyl-CoA + NAD(+) = a 3-oxoacyl-CoA + NADH + H(+)</text>
        <dbReference type="Rhea" id="RHEA:22432"/>
        <dbReference type="ChEBI" id="CHEBI:15378"/>
        <dbReference type="ChEBI" id="CHEBI:57318"/>
        <dbReference type="ChEBI" id="CHEBI:57540"/>
        <dbReference type="ChEBI" id="CHEBI:57945"/>
        <dbReference type="ChEBI" id="CHEBI:90726"/>
        <dbReference type="EC" id="1.1.1.35"/>
    </reaction>
</comment>
<keyword evidence="5" id="KW-0560">Oxidoreductase</keyword>
<evidence type="ECO:0000256" key="6">
    <source>
        <dbReference type="ARBA" id="ARBA00023027"/>
    </source>
</evidence>
<dbReference type="UniPathway" id="UPA00659"/>
<evidence type="ECO:0000256" key="4">
    <source>
        <dbReference type="ARBA" id="ARBA00022963"/>
    </source>
</evidence>
<dbReference type="GO" id="GO:0006635">
    <property type="term" value="P:fatty acid beta-oxidation"/>
    <property type="evidence" value="ECO:0007669"/>
    <property type="project" value="UniProtKB-UniPathway"/>
</dbReference>
<dbReference type="AlphaFoldDB" id="N6Z1L0"/>
<dbReference type="InterPro" id="IPR006108">
    <property type="entry name" value="3HC_DH_C"/>
</dbReference>
<dbReference type="Pfam" id="PF00725">
    <property type="entry name" value="3HCDH"/>
    <property type="match status" value="1"/>
</dbReference>
<dbReference type="Gene3D" id="3.40.50.720">
    <property type="entry name" value="NAD(P)-binding Rossmann-like Domain"/>
    <property type="match status" value="1"/>
</dbReference>
<organism evidence="13 14">
    <name type="scientific">Thauera phenylacetica B4P</name>
    <dbReference type="NCBI Taxonomy" id="1234382"/>
    <lineage>
        <taxon>Bacteria</taxon>
        <taxon>Pseudomonadati</taxon>
        <taxon>Pseudomonadota</taxon>
        <taxon>Betaproteobacteria</taxon>
        <taxon>Rhodocyclales</taxon>
        <taxon>Zoogloeaceae</taxon>
        <taxon>Thauera</taxon>
    </lineage>
</organism>
<dbReference type="Pfam" id="PF02737">
    <property type="entry name" value="3HCDH_N"/>
    <property type="match status" value="1"/>
</dbReference>
<evidence type="ECO:0000256" key="8">
    <source>
        <dbReference type="ARBA" id="ARBA00023239"/>
    </source>
</evidence>
<dbReference type="InterPro" id="IPR001753">
    <property type="entry name" value="Enoyl-CoA_hydra/iso"/>
</dbReference>
<evidence type="ECO:0000259" key="12">
    <source>
        <dbReference type="Pfam" id="PF02737"/>
    </source>
</evidence>
<dbReference type="GO" id="GO:0070403">
    <property type="term" value="F:NAD+ binding"/>
    <property type="evidence" value="ECO:0007669"/>
    <property type="project" value="InterPro"/>
</dbReference>
<dbReference type="PANTHER" id="PTHR43612:SF3">
    <property type="entry name" value="TRIFUNCTIONAL ENZYME SUBUNIT ALPHA, MITOCHONDRIAL"/>
    <property type="match status" value="1"/>
</dbReference>
<feature type="domain" description="3-hydroxyacyl-CoA dehydrogenase NAD binding" evidence="12">
    <location>
        <begin position="314"/>
        <end position="488"/>
    </location>
</feature>
<gene>
    <name evidence="13" type="ORF">C667_07251</name>
</gene>
<dbReference type="SUPFAM" id="SSF51735">
    <property type="entry name" value="NAD(P)-binding Rossmann-fold domains"/>
    <property type="match status" value="1"/>
</dbReference>
<dbReference type="SUPFAM" id="SSF52096">
    <property type="entry name" value="ClpP/crotonase"/>
    <property type="match status" value="1"/>
</dbReference>
<dbReference type="Gene3D" id="3.90.226.10">
    <property type="entry name" value="2-enoyl-CoA Hydratase, Chain A, domain 1"/>
    <property type="match status" value="1"/>
</dbReference>
<protein>
    <submittedName>
        <fullName evidence="13">NAD-binding 3-hydroxyacyl-CoA dehydrogenase</fullName>
    </submittedName>
</protein>
<dbReference type="InterPro" id="IPR029045">
    <property type="entry name" value="ClpP/crotonase-like_dom_sf"/>
</dbReference>